<organism evidence="8">
    <name type="scientific">marine sediment metagenome</name>
    <dbReference type="NCBI Taxonomy" id="412755"/>
    <lineage>
        <taxon>unclassified sequences</taxon>
        <taxon>metagenomes</taxon>
        <taxon>ecological metagenomes</taxon>
    </lineage>
</organism>
<sequence length="135" mass="14338">DVVEKVKHRSHNMWVPLIVLVGMTVFSMWWTGGGPEGASFGDAIGNADAALSLFWGVMVAVIVTLGMNLGQRLGGLTRNMDAFTGGLRMMLFACTILVLAWSIKAACDAVGTAPYLVGVLEGMPVVWLPVGIFVV</sequence>
<feature type="transmembrane region" description="Helical" evidence="6">
    <location>
        <begin position="12"/>
        <end position="30"/>
    </location>
</feature>
<comment type="caution">
    <text evidence="8">The sequence shown here is derived from an EMBL/GenBank/DDBJ whole genome shotgun (WGS) entry which is preliminary data.</text>
</comment>
<feature type="non-terminal residue" evidence="8">
    <location>
        <position position="135"/>
    </location>
</feature>
<feature type="transmembrane region" description="Helical" evidence="6">
    <location>
        <begin position="50"/>
        <end position="70"/>
    </location>
</feature>
<dbReference type="EMBL" id="BARW01039806">
    <property type="protein sequence ID" value="GAJ22835.1"/>
    <property type="molecule type" value="Genomic_DNA"/>
</dbReference>
<keyword evidence="4 6" id="KW-1133">Transmembrane helix</keyword>
<dbReference type="AlphaFoldDB" id="X1W1Z9"/>
<name>X1W1Z9_9ZZZZ</name>
<feature type="non-terminal residue" evidence="8">
    <location>
        <position position="1"/>
    </location>
</feature>
<accession>X1W1Z9</accession>
<evidence type="ECO:0000313" key="8">
    <source>
        <dbReference type="EMBL" id="GAJ22835.1"/>
    </source>
</evidence>
<evidence type="ECO:0000256" key="3">
    <source>
        <dbReference type="ARBA" id="ARBA00022692"/>
    </source>
</evidence>
<keyword evidence="3 6" id="KW-0812">Transmembrane</keyword>
<dbReference type="InterPro" id="IPR018461">
    <property type="entry name" value="Na/H_Antiport_NhaC-like_C"/>
</dbReference>
<evidence type="ECO:0000256" key="2">
    <source>
        <dbReference type="ARBA" id="ARBA00022475"/>
    </source>
</evidence>
<keyword evidence="2" id="KW-1003">Cell membrane</keyword>
<keyword evidence="5 6" id="KW-0472">Membrane</keyword>
<evidence type="ECO:0000256" key="1">
    <source>
        <dbReference type="ARBA" id="ARBA00004651"/>
    </source>
</evidence>
<evidence type="ECO:0000256" key="6">
    <source>
        <dbReference type="SAM" id="Phobius"/>
    </source>
</evidence>
<evidence type="ECO:0000259" key="7">
    <source>
        <dbReference type="Pfam" id="PF03553"/>
    </source>
</evidence>
<evidence type="ECO:0000256" key="5">
    <source>
        <dbReference type="ARBA" id="ARBA00023136"/>
    </source>
</evidence>
<dbReference type="GO" id="GO:0005886">
    <property type="term" value="C:plasma membrane"/>
    <property type="evidence" value="ECO:0007669"/>
    <property type="project" value="UniProtKB-SubCell"/>
</dbReference>
<evidence type="ECO:0000256" key="4">
    <source>
        <dbReference type="ARBA" id="ARBA00022989"/>
    </source>
</evidence>
<feature type="transmembrane region" description="Helical" evidence="6">
    <location>
        <begin position="115"/>
        <end position="134"/>
    </location>
</feature>
<protein>
    <recommendedName>
        <fullName evidence="7">Na+/H+ antiporter NhaC-like C-terminal domain-containing protein</fullName>
    </recommendedName>
</protein>
<feature type="transmembrane region" description="Helical" evidence="6">
    <location>
        <begin position="82"/>
        <end position="103"/>
    </location>
</feature>
<feature type="domain" description="Na+/H+ antiporter NhaC-like C-terminal" evidence="7">
    <location>
        <begin position="14"/>
        <end position="135"/>
    </location>
</feature>
<dbReference type="Pfam" id="PF03553">
    <property type="entry name" value="Na_H_antiporter"/>
    <property type="match status" value="1"/>
</dbReference>
<proteinExistence type="predicted"/>
<comment type="subcellular location">
    <subcellularLocation>
        <location evidence="1">Cell membrane</location>
        <topology evidence="1">Multi-pass membrane protein</topology>
    </subcellularLocation>
</comment>
<gene>
    <name evidence="8" type="ORF">S12H4_60466</name>
</gene>
<dbReference type="PANTHER" id="PTHR43478:SF1">
    <property type="entry name" value="NA+_H+ ANTIPORTER NHAC-LIKE C-TERMINAL DOMAIN-CONTAINING PROTEIN"/>
    <property type="match status" value="1"/>
</dbReference>
<reference evidence="8" key="1">
    <citation type="journal article" date="2014" name="Front. Microbiol.">
        <title>High frequency of phylogenetically diverse reductive dehalogenase-homologous genes in deep subseafloor sedimentary metagenomes.</title>
        <authorList>
            <person name="Kawai M."/>
            <person name="Futagami T."/>
            <person name="Toyoda A."/>
            <person name="Takaki Y."/>
            <person name="Nishi S."/>
            <person name="Hori S."/>
            <person name="Arai W."/>
            <person name="Tsubouchi T."/>
            <person name="Morono Y."/>
            <person name="Uchiyama I."/>
            <person name="Ito T."/>
            <person name="Fujiyama A."/>
            <person name="Inagaki F."/>
            <person name="Takami H."/>
        </authorList>
    </citation>
    <scope>NUCLEOTIDE SEQUENCE</scope>
    <source>
        <strain evidence="8">Expedition CK06-06</strain>
    </source>
</reference>
<dbReference type="PANTHER" id="PTHR43478">
    <property type="entry name" value="NA+/H+ ANTIPORTER-RELATED"/>
    <property type="match status" value="1"/>
</dbReference>